<keyword evidence="1" id="KW-0732">Signal</keyword>
<dbReference type="OrthoDB" id="8724542at2"/>
<evidence type="ECO:0000313" key="3">
    <source>
        <dbReference type="Proteomes" id="UP000184226"/>
    </source>
</evidence>
<evidence type="ECO:0000256" key="1">
    <source>
        <dbReference type="SAM" id="SignalP"/>
    </source>
</evidence>
<dbReference type="InterPro" id="IPR021719">
    <property type="entry name" value="Prot_inh_I78"/>
</dbReference>
<accession>A0A1M5Z4P5</accession>
<organism evidence="2 3">
    <name type="scientific">Pollutimonas bauzanensis</name>
    <dbReference type="NCBI Taxonomy" id="658167"/>
    <lineage>
        <taxon>Bacteria</taxon>
        <taxon>Pseudomonadati</taxon>
        <taxon>Pseudomonadota</taxon>
        <taxon>Betaproteobacteria</taxon>
        <taxon>Burkholderiales</taxon>
        <taxon>Alcaligenaceae</taxon>
        <taxon>Pollutimonas</taxon>
    </lineage>
</organism>
<dbReference type="STRING" id="658167.SAMN04488135_11246"/>
<feature type="signal peptide" evidence="1">
    <location>
        <begin position="1"/>
        <end position="18"/>
    </location>
</feature>
<dbReference type="Pfam" id="PF11720">
    <property type="entry name" value="Inhibitor_I78"/>
    <property type="match status" value="1"/>
</dbReference>
<dbReference type="PANTHER" id="PTHR39600:SF1">
    <property type="entry name" value="PEPTIDASE INHIBITOR I78 FAMILY PROTEIN"/>
    <property type="match status" value="1"/>
</dbReference>
<protein>
    <submittedName>
        <fullName evidence="2">Peptidase inhibitor I78 family protein</fullName>
    </submittedName>
</protein>
<dbReference type="Proteomes" id="UP000184226">
    <property type="component" value="Unassembled WGS sequence"/>
</dbReference>
<name>A0A1M5Z4P5_9BURK</name>
<gene>
    <name evidence="2" type="ORF">SAMN04488135_11246</name>
</gene>
<reference evidence="2 3" key="1">
    <citation type="submission" date="2016-11" db="EMBL/GenBank/DDBJ databases">
        <authorList>
            <person name="Jaros S."/>
            <person name="Januszkiewicz K."/>
            <person name="Wedrychowicz H."/>
        </authorList>
    </citation>
    <scope>NUCLEOTIDE SEQUENCE [LARGE SCALE GENOMIC DNA]</scope>
    <source>
        <strain evidence="2 3">CGMCC 1.10190</strain>
    </source>
</reference>
<dbReference type="EMBL" id="FQXE01000012">
    <property type="protein sequence ID" value="SHI18853.1"/>
    <property type="molecule type" value="Genomic_DNA"/>
</dbReference>
<dbReference type="PROSITE" id="PS51257">
    <property type="entry name" value="PROKAR_LIPOPROTEIN"/>
    <property type="match status" value="1"/>
</dbReference>
<dbReference type="RefSeq" id="WP_073106271.1">
    <property type="nucleotide sequence ID" value="NZ_FQXE01000012.1"/>
</dbReference>
<feature type="chain" id="PRO_5013064897" evidence="1">
    <location>
        <begin position="19"/>
        <end position="96"/>
    </location>
</feature>
<proteinExistence type="predicted"/>
<evidence type="ECO:0000313" key="2">
    <source>
        <dbReference type="EMBL" id="SHI18853.1"/>
    </source>
</evidence>
<dbReference type="AlphaFoldDB" id="A0A1M5Z4P5"/>
<sequence>MIRTLASAALLAGLAACAAPDTNAPAVAAGACNAEPAHVVFGRSITPALEQEALQATGAQTVRVLRPGQVITREYMAGRLNLQLNSDNVVVRANCG</sequence>
<dbReference type="Gene3D" id="3.30.10.10">
    <property type="entry name" value="Trypsin Inhibitor V, subunit A"/>
    <property type="match status" value="1"/>
</dbReference>
<dbReference type="PANTHER" id="PTHR39600">
    <property type="entry name" value="PEPTIDASE INHIBITOR I78 FAMILY PROTEIN"/>
    <property type="match status" value="1"/>
</dbReference>
<keyword evidence="3" id="KW-1185">Reference proteome</keyword>